<keyword evidence="1" id="KW-0378">Hydrolase</keyword>
<proteinExistence type="predicted"/>
<reference evidence="3 4" key="1">
    <citation type="submission" date="2020-08" db="EMBL/GenBank/DDBJ databases">
        <title>Genomic Encyclopedia of Type Strains, Phase IV (KMG-IV): sequencing the most valuable type-strain genomes for metagenomic binning, comparative biology and taxonomic classification.</title>
        <authorList>
            <person name="Goeker M."/>
        </authorList>
    </citation>
    <scope>NUCLEOTIDE SEQUENCE [LARGE SCALE GENOMIC DNA]</scope>
    <source>
        <strain evidence="3 4">DSM 17507</strain>
    </source>
</reference>
<dbReference type="Gene3D" id="3.40.50.1820">
    <property type="entry name" value="alpha/beta hydrolase"/>
    <property type="match status" value="1"/>
</dbReference>
<evidence type="ECO:0000259" key="2">
    <source>
        <dbReference type="Pfam" id="PF00561"/>
    </source>
</evidence>
<protein>
    <submittedName>
        <fullName evidence="3">Pimeloyl-ACP methyl ester carboxylesterase</fullName>
    </submittedName>
</protein>
<dbReference type="GO" id="GO:0016787">
    <property type="term" value="F:hydrolase activity"/>
    <property type="evidence" value="ECO:0007669"/>
    <property type="project" value="UniProtKB-KW"/>
</dbReference>
<dbReference type="InterPro" id="IPR050266">
    <property type="entry name" value="AB_hydrolase_sf"/>
</dbReference>
<dbReference type="InterPro" id="IPR029058">
    <property type="entry name" value="AB_hydrolase_fold"/>
</dbReference>
<evidence type="ECO:0000256" key="1">
    <source>
        <dbReference type="ARBA" id="ARBA00022801"/>
    </source>
</evidence>
<dbReference type="PANTHER" id="PTHR43798:SF31">
    <property type="entry name" value="AB HYDROLASE SUPERFAMILY PROTEIN YCLE"/>
    <property type="match status" value="1"/>
</dbReference>
<keyword evidence="4" id="KW-1185">Reference proteome</keyword>
<comment type="caution">
    <text evidence="3">The sequence shown here is derived from an EMBL/GenBank/DDBJ whole genome shotgun (WGS) entry which is preliminary data.</text>
</comment>
<gene>
    <name evidence="3" type="ORF">GGR37_004093</name>
</gene>
<dbReference type="Pfam" id="PF00561">
    <property type="entry name" value="Abhydrolase_1"/>
    <property type="match status" value="1"/>
</dbReference>
<dbReference type="Proteomes" id="UP000538566">
    <property type="component" value="Unassembled WGS sequence"/>
</dbReference>
<dbReference type="EMBL" id="JACHOA010000013">
    <property type="protein sequence ID" value="MBB4615789.1"/>
    <property type="molecule type" value="Genomic_DNA"/>
</dbReference>
<evidence type="ECO:0000313" key="3">
    <source>
        <dbReference type="EMBL" id="MBB4615789.1"/>
    </source>
</evidence>
<accession>A0A7W7AEY9</accession>
<dbReference type="SUPFAM" id="SSF53474">
    <property type="entry name" value="alpha/beta-Hydrolases"/>
    <property type="match status" value="1"/>
</dbReference>
<dbReference type="InterPro" id="IPR000073">
    <property type="entry name" value="AB_hydrolase_1"/>
</dbReference>
<dbReference type="RefSeq" id="WP_144908072.1">
    <property type="nucleotide sequence ID" value="NZ_JACHOA010000013.1"/>
</dbReference>
<evidence type="ECO:0000313" key="4">
    <source>
        <dbReference type="Proteomes" id="UP000538566"/>
    </source>
</evidence>
<sequence>MGRTRTRTMIQTADGISISVETCGSGRPIVLVHGWSQSAQLFSSQIAALSDRFHVIAYDQRGHGLSDKPNQGYRVHRLAHDLAELLAYLNLRDVTLLGHSMGCSVIWAYLDLFGTDRLHSLVLVDQSACLLRGRHWSEQQASDWGGLFSESALFELVDQLRGPDGVDSTKAVLASMLTPGGATHLLDPLLEQNLLFPRIHAAQLLTNHGMTDWSDVIAQIRLPALVVGCGGSLISTSSMQWIARQIPGSKYVEFSVQEGGSHFPFLENPDLFNQVLLTFLDGQA</sequence>
<dbReference type="AlphaFoldDB" id="A0A7W7AEY9"/>
<feature type="domain" description="AB hydrolase-1" evidence="2">
    <location>
        <begin position="28"/>
        <end position="130"/>
    </location>
</feature>
<dbReference type="GO" id="GO:0016020">
    <property type="term" value="C:membrane"/>
    <property type="evidence" value="ECO:0007669"/>
    <property type="project" value="TreeGrafter"/>
</dbReference>
<organism evidence="3 4">
    <name type="scientific">Novosphingobium taihuense</name>
    <dbReference type="NCBI Taxonomy" id="260085"/>
    <lineage>
        <taxon>Bacteria</taxon>
        <taxon>Pseudomonadati</taxon>
        <taxon>Pseudomonadota</taxon>
        <taxon>Alphaproteobacteria</taxon>
        <taxon>Sphingomonadales</taxon>
        <taxon>Sphingomonadaceae</taxon>
        <taxon>Novosphingobium</taxon>
    </lineage>
</organism>
<name>A0A7W7AEY9_9SPHN</name>
<dbReference type="PANTHER" id="PTHR43798">
    <property type="entry name" value="MONOACYLGLYCEROL LIPASE"/>
    <property type="match status" value="1"/>
</dbReference>